<reference evidence="1 2" key="1">
    <citation type="submission" date="2019-12" db="EMBL/GenBank/DDBJ databases">
        <title>Paraburkholderia acidiphila 7Q-K02 sp. nov and Paraburkholderia acidisoli DHF22 sp. nov., two strains isolated from forest soil.</title>
        <authorList>
            <person name="Gao Z."/>
            <person name="Qiu L."/>
        </authorList>
    </citation>
    <scope>NUCLEOTIDE SEQUENCE [LARGE SCALE GENOMIC DNA]</scope>
    <source>
        <strain evidence="1 2">DHF22</strain>
    </source>
</reference>
<proteinExistence type="predicted"/>
<gene>
    <name evidence="1" type="ORF">FAZ98_21465</name>
</gene>
<sequence>MSTENALRARRGNGATALVGSGAEVYVEIRFGDGISRLSDFDGITANGDIHVIVIDSTLDVAEQLRSPIADVCPGDALIVYVDTARSYRAVIEVLDLYA</sequence>
<dbReference type="RefSeq" id="WP_158953577.1">
    <property type="nucleotide sequence ID" value="NZ_CP046914.1"/>
</dbReference>
<protein>
    <submittedName>
        <fullName evidence="1">Uncharacterized protein</fullName>
    </submittedName>
</protein>
<keyword evidence="2" id="KW-1185">Reference proteome</keyword>
<dbReference type="OrthoDB" id="9926314at2"/>
<evidence type="ECO:0000313" key="1">
    <source>
        <dbReference type="EMBL" id="QGZ64293.1"/>
    </source>
</evidence>
<accession>A0A7Z2GM11</accession>
<dbReference type="EMBL" id="CP046914">
    <property type="protein sequence ID" value="QGZ64293.1"/>
    <property type="molecule type" value="Genomic_DNA"/>
</dbReference>
<dbReference type="Proteomes" id="UP000433577">
    <property type="component" value="Chromosome 2"/>
</dbReference>
<name>A0A7Z2GM11_9BURK</name>
<evidence type="ECO:0000313" key="2">
    <source>
        <dbReference type="Proteomes" id="UP000433577"/>
    </source>
</evidence>
<organism evidence="1 2">
    <name type="scientific">Paraburkholderia acidisoli</name>
    <dbReference type="NCBI Taxonomy" id="2571748"/>
    <lineage>
        <taxon>Bacteria</taxon>
        <taxon>Pseudomonadati</taxon>
        <taxon>Pseudomonadota</taxon>
        <taxon>Betaproteobacteria</taxon>
        <taxon>Burkholderiales</taxon>
        <taxon>Burkholderiaceae</taxon>
        <taxon>Paraburkholderia</taxon>
    </lineage>
</organism>
<dbReference type="AlphaFoldDB" id="A0A7Z2GM11"/>
<dbReference type="KEGG" id="pacs:FAZ98_21465"/>